<reference evidence="3" key="1">
    <citation type="journal article" date="2022" name="G3 (Bethesda)">
        <title>High quality genome of the basidiomycete yeast Dioszegia hungarica PDD-24b-2 isolated from cloud water.</title>
        <authorList>
            <person name="Jarrige D."/>
            <person name="Haridas S."/>
            <person name="Bleykasten-Grosshans C."/>
            <person name="Joly M."/>
            <person name="Nadalig T."/>
            <person name="Sancelme M."/>
            <person name="Vuilleumier S."/>
            <person name="Grigoriev I.V."/>
            <person name="Amato P."/>
            <person name="Bringel F."/>
        </authorList>
    </citation>
    <scope>NUCLEOTIDE SEQUENCE</scope>
    <source>
        <strain evidence="3">PDD-24b-2</strain>
    </source>
</reference>
<evidence type="ECO:0000256" key="2">
    <source>
        <dbReference type="SAM" id="Phobius"/>
    </source>
</evidence>
<evidence type="ECO:0000313" key="4">
    <source>
        <dbReference type="Proteomes" id="UP001164286"/>
    </source>
</evidence>
<keyword evidence="2" id="KW-0472">Membrane</keyword>
<dbReference type="RefSeq" id="XP_052944871.1">
    <property type="nucleotide sequence ID" value="XM_053088535.1"/>
</dbReference>
<dbReference type="GeneID" id="77727740"/>
<sequence>MPSSTYFPPPPRPRASSSSSSIPRSAASGSSSRAPLRSAGVGHMDEELEDEWDSRYSGFLNAPQAKGTPRRSKGRKKRDEPMKPTTVILYVVVFYIIWQILTRSTDTEILSHLAPSSPHHYHASSHLPESGQSQTPYHIPYGFPHLPSPLPAQSSSNGNPDSSKSPSTTRWILGYLFYPFYLLLLPIMNIVSLVLYILAILLFPLTSTGQILLRIFVVTPYTWARAVGAAVYPVYVFVGGMVGVGCVMGLGAGWAGRKCLDWAVGGRSAGDDSKESRGYGVSSGSKAASKAKDFIDESGYRTSRHSDLQYRSQRMSSTGSSNSKARRQSSASSNESVPPGLPRTPTRNREYLMMAPTLYPQDSGEREGKDGGVGDVSKGGPGGRYAKADGAL</sequence>
<keyword evidence="2" id="KW-1133">Transmembrane helix</keyword>
<evidence type="ECO:0000313" key="3">
    <source>
        <dbReference type="EMBL" id="KAI9635094.1"/>
    </source>
</evidence>
<feature type="region of interest" description="Disordered" evidence="1">
    <location>
        <begin position="299"/>
        <end position="392"/>
    </location>
</feature>
<keyword evidence="2" id="KW-0812">Transmembrane</keyword>
<feature type="compositionally biased region" description="Polar residues" evidence="1">
    <location>
        <begin position="309"/>
        <end position="336"/>
    </location>
</feature>
<gene>
    <name evidence="3" type="ORF">MKK02DRAFT_32597</name>
</gene>
<feature type="compositionally biased region" description="Basic and acidic residues" evidence="1">
    <location>
        <begin position="299"/>
        <end position="308"/>
    </location>
</feature>
<feature type="transmembrane region" description="Helical" evidence="2">
    <location>
        <begin position="234"/>
        <end position="255"/>
    </location>
</feature>
<protein>
    <submittedName>
        <fullName evidence="3">Uncharacterized protein</fullName>
    </submittedName>
</protein>
<feature type="region of interest" description="Disordered" evidence="1">
    <location>
        <begin position="1"/>
        <end position="81"/>
    </location>
</feature>
<evidence type="ECO:0000256" key="1">
    <source>
        <dbReference type="SAM" id="MobiDB-lite"/>
    </source>
</evidence>
<dbReference type="EMBL" id="JAKWFO010000005">
    <property type="protein sequence ID" value="KAI9635094.1"/>
    <property type="molecule type" value="Genomic_DNA"/>
</dbReference>
<comment type="caution">
    <text evidence="3">The sequence shown here is derived from an EMBL/GenBank/DDBJ whole genome shotgun (WGS) entry which is preliminary data.</text>
</comment>
<feature type="transmembrane region" description="Helical" evidence="2">
    <location>
        <begin position="81"/>
        <end position="101"/>
    </location>
</feature>
<feature type="compositionally biased region" description="Basic and acidic residues" evidence="1">
    <location>
        <begin position="363"/>
        <end position="372"/>
    </location>
</feature>
<name>A0AA38H9P1_9TREE</name>
<dbReference type="Proteomes" id="UP001164286">
    <property type="component" value="Unassembled WGS sequence"/>
</dbReference>
<feature type="compositionally biased region" description="Gly residues" evidence="1">
    <location>
        <begin position="373"/>
        <end position="383"/>
    </location>
</feature>
<organism evidence="3 4">
    <name type="scientific">Dioszegia hungarica</name>
    <dbReference type="NCBI Taxonomy" id="4972"/>
    <lineage>
        <taxon>Eukaryota</taxon>
        <taxon>Fungi</taxon>
        <taxon>Dikarya</taxon>
        <taxon>Basidiomycota</taxon>
        <taxon>Agaricomycotina</taxon>
        <taxon>Tremellomycetes</taxon>
        <taxon>Tremellales</taxon>
        <taxon>Bulleribasidiaceae</taxon>
        <taxon>Dioszegia</taxon>
    </lineage>
</organism>
<feature type="region of interest" description="Disordered" evidence="1">
    <location>
        <begin position="266"/>
        <end position="285"/>
    </location>
</feature>
<feature type="transmembrane region" description="Helical" evidence="2">
    <location>
        <begin position="180"/>
        <end position="204"/>
    </location>
</feature>
<proteinExistence type="predicted"/>
<dbReference type="AlphaFoldDB" id="A0AA38H9P1"/>
<feature type="compositionally biased region" description="Low complexity" evidence="1">
    <location>
        <begin position="14"/>
        <end position="39"/>
    </location>
</feature>
<keyword evidence="4" id="KW-1185">Reference proteome</keyword>
<accession>A0AA38H9P1</accession>